<gene>
    <name evidence="4" type="ORF">Q7C36_012141</name>
</gene>
<reference evidence="4" key="1">
    <citation type="submission" date="2023-08" db="EMBL/GenBank/DDBJ databases">
        <title>Pelteobagrus vachellii genome.</title>
        <authorList>
            <person name="Liu H."/>
        </authorList>
    </citation>
    <scope>NUCLEOTIDE SEQUENCE</scope>
    <source>
        <strain evidence="4">PRFRI_2022a</strain>
        <tissue evidence="4">Muscle</tissue>
    </source>
</reference>
<dbReference type="InterPro" id="IPR013320">
    <property type="entry name" value="ConA-like_dom_sf"/>
</dbReference>
<feature type="compositionally biased region" description="Polar residues" evidence="2">
    <location>
        <begin position="460"/>
        <end position="480"/>
    </location>
</feature>
<dbReference type="SMART" id="SM00449">
    <property type="entry name" value="SPRY"/>
    <property type="match status" value="1"/>
</dbReference>
<dbReference type="SUPFAM" id="SSF52047">
    <property type="entry name" value="RNI-like"/>
    <property type="match status" value="1"/>
</dbReference>
<dbReference type="Proteomes" id="UP001187315">
    <property type="component" value="Unassembled WGS sequence"/>
</dbReference>
<evidence type="ECO:0000256" key="2">
    <source>
        <dbReference type="SAM" id="MobiDB-lite"/>
    </source>
</evidence>
<keyword evidence="1" id="KW-0175">Coiled coil</keyword>
<name>A0AA88MPH8_TACVA</name>
<dbReference type="Gene3D" id="2.60.120.920">
    <property type="match status" value="1"/>
</dbReference>
<dbReference type="InterPro" id="IPR003877">
    <property type="entry name" value="SPRY_dom"/>
</dbReference>
<dbReference type="InterPro" id="IPR001870">
    <property type="entry name" value="B30.2/SPRY"/>
</dbReference>
<dbReference type="AlphaFoldDB" id="A0AA88MPH8"/>
<feature type="compositionally biased region" description="Low complexity" evidence="2">
    <location>
        <begin position="373"/>
        <end position="394"/>
    </location>
</feature>
<feature type="compositionally biased region" description="Polar residues" evidence="2">
    <location>
        <begin position="428"/>
        <end position="448"/>
    </location>
</feature>
<dbReference type="PANTHER" id="PTHR39654:SF5">
    <property type="entry name" value="LEUCINE-RICH REPEAT-CONTAINING PROTEIN 75B"/>
    <property type="match status" value="1"/>
</dbReference>
<dbReference type="Gene3D" id="3.80.10.10">
    <property type="entry name" value="Ribonuclease Inhibitor"/>
    <property type="match status" value="1"/>
</dbReference>
<dbReference type="SUPFAM" id="SSF49899">
    <property type="entry name" value="Concanavalin A-like lectins/glucanases"/>
    <property type="match status" value="1"/>
</dbReference>
<feature type="coiled-coil region" evidence="1">
    <location>
        <begin position="649"/>
        <end position="676"/>
    </location>
</feature>
<dbReference type="Pfam" id="PF13765">
    <property type="entry name" value="PRY"/>
    <property type="match status" value="1"/>
</dbReference>
<feature type="compositionally biased region" description="Low complexity" evidence="2">
    <location>
        <begin position="1"/>
        <end position="12"/>
    </location>
</feature>
<dbReference type="InterPro" id="IPR032675">
    <property type="entry name" value="LRR_dom_sf"/>
</dbReference>
<feature type="region of interest" description="Disordered" evidence="2">
    <location>
        <begin position="1"/>
        <end position="38"/>
    </location>
</feature>
<proteinExistence type="predicted"/>
<dbReference type="EMBL" id="JAVHJS010000012">
    <property type="protein sequence ID" value="KAK2840562.1"/>
    <property type="molecule type" value="Genomic_DNA"/>
</dbReference>
<dbReference type="PRINTS" id="PR01407">
    <property type="entry name" value="BUTYPHLNCDUF"/>
</dbReference>
<evidence type="ECO:0000256" key="1">
    <source>
        <dbReference type="SAM" id="Coils"/>
    </source>
</evidence>
<feature type="compositionally biased region" description="Acidic residues" evidence="2">
    <location>
        <begin position="329"/>
        <end position="348"/>
    </location>
</feature>
<dbReference type="PANTHER" id="PTHR39654">
    <property type="entry name" value="LEUCINE-RICH REPEAT-CONTAINING PROTEIN 75A-LIKE ISOFORM X1"/>
    <property type="match status" value="1"/>
</dbReference>
<keyword evidence="5" id="KW-1185">Reference proteome</keyword>
<evidence type="ECO:0000313" key="4">
    <source>
        <dbReference type="EMBL" id="KAK2840562.1"/>
    </source>
</evidence>
<evidence type="ECO:0000259" key="3">
    <source>
        <dbReference type="PROSITE" id="PS50188"/>
    </source>
</evidence>
<protein>
    <recommendedName>
        <fullName evidence="3">B30.2/SPRY domain-containing protein</fullName>
    </recommendedName>
</protein>
<sequence length="866" mass="97550">MGSRLSRQSSLDGSGGSSRRRGAGGRRKRADSDGEREHSAHFPAAVMLLRTDRLRASAQSPYVRRVSWIRDIQHLLRERKVEEAVSVLRQLRKDLGLEGTSLNDILYKNAAFLNLVDPISHELLLSLARDMQCPKKDSDMLKSTDKICRQLIYHLTPHSKWLRQSMSRRKAQAWLKTTLQKKLCSDSVDLSGIPLSTRDIRHVTYYLQTSGGAVISVDLSFTELRDEGLRILLPVLSVLPKLTTLALNGNRLTVSIMKDLTEALKIPQSFTCLAWIDLGNNVDIFTMPQPLLVALRRRCSLKSSLPTIYEYTEGQPYCYRMESSIEEPSLYEEDEEDDEDEDEMEEKLDMEQWSLVEQKSSGSFTLKYCERMPQSPASPSAQSQTSESSSVFYSDSEEPCGLHSSYTLFTPYSTTMSRDEPGRRRASSRSIEPVTNFTGSNESGSTTMSRDEPGRRRASSRSIEPVTNFTGSNESGSTTMSRDEPGRRRASSRSIEPVTNFTGSNESGRMPQSPASPSAQSQTSESSSVFYSDSEEPCGLSSLVLNASLCCSGSGGFNPIDSGITHSTDCSRLSICRAEDLSEEPPQSAGLHDVACDFCTEKKNKAWKSCLICLRSFCERHVRDHYRYKELEEHQLVEAAADLNVYNKLAELKQNIRTLSEENRALREKLNSLEQRSSTPRLPAYICKGKTPTAANVVLDPETAHRSLILSHNGKQVRMGQKNKVKPGPQRFDRWECVLAKNGFSSGRHYWQVEVNKEFTIGVTKSSAQRNSRFAFAPLQGYWCIFHFWLSFSALEDPVVRLPMSYVPQVLGVCVDVDEKWVTFYNAVTKEKIYTFKNMKLAPEDQVYPIFRTVEKSMDLQINTVV</sequence>
<dbReference type="SMART" id="SM00589">
    <property type="entry name" value="PRY"/>
    <property type="match status" value="1"/>
</dbReference>
<accession>A0AA88MPH8</accession>
<dbReference type="Pfam" id="PF00622">
    <property type="entry name" value="SPRY"/>
    <property type="match status" value="1"/>
</dbReference>
<dbReference type="InterPro" id="IPR043136">
    <property type="entry name" value="B30.2/SPRY_sf"/>
</dbReference>
<feature type="region of interest" description="Disordered" evidence="2">
    <location>
        <begin position="371"/>
        <end position="397"/>
    </location>
</feature>
<evidence type="ECO:0000313" key="5">
    <source>
        <dbReference type="Proteomes" id="UP001187315"/>
    </source>
</evidence>
<feature type="domain" description="B30.2/SPRY" evidence="3">
    <location>
        <begin position="677"/>
        <end position="866"/>
    </location>
</feature>
<feature type="region of interest" description="Disordered" evidence="2">
    <location>
        <begin position="412"/>
        <end position="530"/>
    </location>
</feature>
<feature type="compositionally biased region" description="Low complexity" evidence="2">
    <location>
        <begin position="511"/>
        <end position="530"/>
    </location>
</feature>
<feature type="region of interest" description="Disordered" evidence="2">
    <location>
        <begin position="326"/>
        <end position="353"/>
    </location>
</feature>
<dbReference type="InterPro" id="IPR003879">
    <property type="entry name" value="Butyrophylin_SPRY"/>
</dbReference>
<feature type="compositionally biased region" description="Basic residues" evidence="2">
    <location>
        <begin position="18"/>
        <end position="29"/>
    </location>
</feature>
<dbReference type="Gene3D" id="4.10.830.40">
    <property type="match status" value="1"/>
</dbReference>
<organism evidence="4 5">
    <name type="scientific">Tachysurus vachellii</name>
    <name type="common">Darkbarbel catfish</name>
    <name type="synonym">Pelteobagrus vachellii</name>
    <dbReference type="NCBI Taxonomy" id="175792"/>
    <lineage>
        <taxon>Eukaryota</taxon>
        <taxon>Metazoa</taxon>
        <taxon>Chordata</taxon>
        <taxon>Craniata</taxon>
        <taxon>Vertebrata</taxon>
        <taxon>Euteleostomi</taxon>
        <taxon>Actinopterygii</taxon>
        <taxon>Neopterygii</taxon>
        <taxon>Teleostei</taxon>
        <taxon>Ostariophysi</taxon>
        <taxon>Siluriformes</taxon>
        <taxon>Bagridae</taxon>
        <taxon>Tachysurus</taxon>
    </lineage>
</organism>
<feature type="compositionally biased region" description="Polar residues" evidence="2">
    <location>
        <begin position="492"/>
        <end position="507"/>
    </location>
</feature>
<dbReference type="PROSITE" id="PS50188">
    <property type="entry name" value="B302_SPRY"/>
    <property type="match status" value="1"/>
</dbReference>
<comment type="caution">
    <text evidence="4">The sequence shown here is derived from an EMBL/GenBank/DDBJ whole genome shotgun (WGS) entry which is preliminary data.</text>
</comment>
<dbReference type="InterPro" id="IPR006574">
    <property type="entry name" value="PRY"/>
</dbReference>